<name>A0A2W4XQJ4_9CYAN</name>
<proteinExistence type="predicted"/>
<evidence type="ECO:0000313" key="3">
    <source>
        <dbReference type="Proteomes" id="UP000249794"/>
    </source>
</evidence>
<gene>
    <name evidence="2" type="ORF">DCF15_03285</name>
</gene>
<sequence>MRILLDLQACQAESSQCDETMHWTMLFALAIARQSHHHEIWILLNDRFPGSVPIVRQAFSGLVSRQRIITFSIPKHVAAHNVKKAWLTYASELIRESFIAALNPDIVHISGLLEGWDKDIITSVERLSTLSRPVLSIALHDLDLDSLLKPELVSVSRAFEKYRRQKIGLIKKSNLLFTFSESSRQTAISGLGISPSKTINISAASRDQNFENTQTSAFPWDSVAQKAVEAFIILNLRASPQTKSPSSPSFENIYRTLISGISQIPQLSNKKDFELNELASSIAISRSFQEKQLLVDISEFVLRDAKTGIQRVVRSVLIQLLYYPPRLYNVVAVYWDGTHYRQANRFVSQLLPDLISISEGESVVDRPIDISCNDIFLGLDLTSNLLSVTYDTLNRFRNLGVEIYFVVYDILLIHHPEWWPSGYDELFRRWLEAISELSTGLVCISQTTAKAVKDWLLYFPPRRTDTLRISHFHLGADIEHSLPSKGLPKNSETVLNTLQATPTFLMVATVEPRKGYVQALNAFTLLWQMGIKINLVIVGNRGWQVKTLIKRLQHHPEHNKQLFWLEGISDEYLEAIYSISTALLTASEGEGFGLPLIEAAQRQLPIIARGLPVFREVAGNHAFYFEGKEPGQLANALKTWLTLYYEGHAPRSAEMPWLTWKESTQQLLNIILP</sequence>
<dbReference type="EMBL" id="QBMP01000018">
    <property type="protein sequence ID" value="PZO59626.1"/>
    <property type="molecule type" value="Genomic_DNA"/>
</dbReference>
<evidence type="ECO:0000259" key="1">
    <source>
        <dbReference type="Pfam" id="PF00534"/>
    </source>
</evidence>
<protein>
    <recommendedName>
        <fullName evidence="1">Glycosyl transferase family 1 domain-containing protein</fullName>
    </recommendedName>
</protein>
<dbReference type="Pfam" id="PF00534">
    <property type="entry name" value="Glycos_transf_1"/>
    <property type="match status" value="1"/>
</dbReference>
<dbReference type="InterPro" id="IPR001296">
    <property type="entry name" value="Glyco_trans_1"/>
</dbReference>
<evidence type="ECO:0000313" key="2">
    <source>
        <dbReference type="EMBL" id="PZO59626.1"/>
    </source>
</evidence>
<dbReference type="AlphaFoldDB" id="A0A2W4XQJ4"/>
<feature type="domain" description="Glycosyl transferase family 1" evidence="1">
    <location>
        <begin position="501"/>
        <end position="643"/>
    </location>
</feature>
<reference evidence="3" key="1">
    <citation type="submission" date="2018-04" db="EMBL/GenBank/DDBJ databases">
        <authorList>
            <person name="Cornet L."/>
        </authorList>
    </citation>
    <scope>NUCLEOTIDE SEQUENCE [LARGE SCALE GENOMIC DNA]</scope>
</reference>
<dbReference type="GO" id="GO:0016757">
    <property type="term" value="F:glycosyltransferase activity"/>
    <property type="evidence" value="ECO:0007669"/>
    <property type="project" value="InterPro"/>
</dbReference>
<dbReference type="Gene3D" id="3.40.50.2000">
    <property type="entry name" value="Glycogen Phosphorylase B"/>
    <property type="match status" value="1"/>
</dbReference>
<dbReference type="CDD" id="cd03809">
    <property type="entry name" value="GT4_MtfB-like"/>
    <property type="match status" value="1"/>
</dbReference>
<reference evidence="2 3" key="2">
    <citation type="submission" date="2018-06" db="EMBL/GenBank/DDBJ databases">
        <title>Metagenomic assembly of (sub)arctic Cyanobacteria and their associated microbiome from non-axenic cultures.</title>
        <authorList>
            <person name="Baurain D."/>
        </authorList>
    </citation>
    <scope>NUCLEOTIDE SEQUENCE [LARGE SCALE GENOMIC DNA]</scope>
    <source>
        <strain evidence="2">ULC027bin1</strain>
    </source>
</reference>
<accession>A0A2W4XQJ4</accession>
<dbReference type="Proteomes" id="UP000249794">
    <property type="component" value="Unassembled WGS sequence"/>
</dbReference>
<organism evidence="2 3">
    <name type="scientific">Phormidesmis priestleyi</name>
    <dbReference type="NCBI Taxonomy" id="268141"/>
    <lineage>
        <taxon>Bacteria</taxon>
        <taxon>Bacillati</taxon>
        <taxon>Cyanobacteriota</taxon>
        <taxon>Cyanophyceae</taxon>
        <taxon>Leptolyngbyales</taxon>
        <taxon>Leptolyngbyaceae</taxon>
        <taxon>Phormidesmis</taxon>
    </lineage>
</organism>
<comment type="caution">
    <text evidence="2">The sequence shown here is derived from an EMBL/GenBank/DDBJ whole genome shotgun (WGS) entry which is preliminary data.</text>
</comment>
<dbReference type="PANTHER" id="PTHR46401:SF9">
    <property type="entry name" value="MANNOSYLTRANSFERASE A"/>
    <property type="match status" value="1"/>
</dbReference>
<dbReference type="PANTHER" id="PTHR46401">
    <property type="entry name" value="GLYCOSYLTRANSFERASE WBBK-RELATED"/>
    <property type="match status" value="1"/>
</dbReference>
<dbReference type="SUPFAM" id="SSF53756">
    <property type="entry name" value="UDP-Glycosyltransferase/glycogen phosphorylase"/>
    <property type="match status" value="1"/>
</dbReference>